<reference evidence="3" key="1">
    <citation type="submission" date="2022-01" db="EMBL/GenBank/DDBJ databases">
        <authorList>
            <person name="King R."/>
        </authorList>
    </citation>
    <scope>NUCLEOTIDE SEQUENCE</scope>
</reference>
<evidence type="ECO:0000313" key="3">
    <source>
        <dbReference type="EMBL" id="CAG9832386.1"/>
    </source>
</evidence>
<evidence type="ECO:0000256" key="2">
    <source>
        <dbReference type="SAM" id="SignalP"/>
    </source>
</evidence>
<feature type="region of interest" description="Disordered" evidence="1">
    <location>
        <begin position="2493"/>
        <end position="3127"/>
    </location>
</feature>
<feature type="region of interest" description="Disordered" evidence="1">
    <location>
        <begin position="1637"/>
        <end position="1660"/>
    </location>
</feature>
<feature type="compositionally biased region" description="Polar residues" evidence="1">
    <location>
        <begin position="2495"/>
        <end position="2504"/>
    </location>
</feature>
<feature type="compositionally biased region" description="Basic and acidic residues" evidence="1">
    <location>
        <begin position="2313"/>
        <end position="2341"/>
    </location>
</feature>
<feature type="region of interest" description="Disordered" evidence="1">
    <location>
        <begin position="1982"/>
        <end position="2010"/>
    </location>
</feature>
<feature type="compositionally biased region" description="Basic residues" evidence="1">
    <location>
        <begin position="2109"/>
        <end position="2123"/>
    </location>
</feature>
<accession>A0A9N9T1N0</accession>
<feature type="region of interest" description="Disordered" evidence="1">
    <location>
        <begin position="2107"/>
        <end position="2471"/>
    </location>
</feature>
<gene>
    <name evidence="3" type="ORF">DIABBA_LOCUS5886</name>
</gene>
<feature type="compositionally biased region" description="Low complexity" evidence="1">
    <location>
        <begin position="2824"/>
        <end position="2834"/>
    </location>
</feature>
<feature type="compositionally biased region" description="Basic and acidic residues" evidence="1">
    <location>
        <begin position="2506"/>
        <end position="2527"/>
    </location>
</feature>
<feature type="compositionally biased region" description="Low complexity" evidence="1">
    <location>
        <begin position="2713"/>
        <end position="2729"/>
    </location>
</feature>
<feature type="compositionally biased region" description="Basic and acidic residues" evidence="1">
    <location>
        <begin position="3106"/>
        <end position="3127"/>
    </location>
</feature>
<feature type="compositionally biased region" description="Polar residues" evidence="1">
    <location>
        <begin position="2529"/>
        <end position="2539"/>
    </location>
</feature>
<feature type="compositionally biased region" description="Low complexity" evidence="1">
    <location>
        <begin position="2650"/>
        <end position="2665"/>
    </location>
</feature>
<feature type="compositionally biased region" description="Polar residues" evidence="1">
    <location>
        <begin position="1710"/>
        <end position="1721"/>
    </location>
</feature>
<feature type="region of interest" description="Disordered" evidence="1">
    <location>
        <begin position="246"/>
        <end position="268"/>
    </location>
</feature>
<feature type="compositionally biased region" description="Basic and acidic residues" evidence="1">
    <location>
        <begin position="2992"/>
        <end position="3016"/>
    </location>
</feature>
<keyword evidence="4" id="KW-1185">Reference proteome</keyword>
<feature type="compositionally biased region" description="Low complexity" evidence="1">
    <location>
        <begin position="2795"/>
        <end position="2810"/>
    </location>
</feature>
<sequence length="3127" mass="359181">MIIVYILGSFLLTISYTTCYVINSDRYGLGYINSNQDAETNPYNFYVENNKPSPYLPVNYMVPYAPVYYVVPSYFHNYMFTSDLSVNRNEPKTSAVVDDSHILDVARINYDKNPENHKNLYTAKDDNADSLNEKWKRFFIRHDQGPLLINADISFVPSEDTNHENYQKNLSYEEDTANGINNTPNEDIFKNTPKILGNQGNAANENLAKDSENDVDRVQSSLQSTQDAELPQTIEPLDHTFSTKDKVSTELDNENESQEKNLKKSTSNKRGIRNILLGALRSAVKSLLGEDIYDGIETLFKKRSLRNLVGLLEDIEQESTINTTPVGKQLDKPDISKESNLKEKVETNTRSIGTLSNPIKKIFKKRSLIDLMRQLKDFEEESIIDTILSDAELYKHNEFQQNNLEKKVAVNTRILSLMHMFLTFVGSGVSDLLKNAFKTRSVTDLLRLVKDFEEESTIDTFLSDAELDNQDVNNLENNVMINTRGIGSFFMGIFQSIVDAFVGEGVQKLYGDRSFKDLLRSLEDFDEEPIIDTILSDAELYKHNEFQQNNLEKKVAVNTRILSLMHMFLTFVGSGVSDLLKNAFKTRSVTDLLRLVKDFEEESTIDTFLSDAELNNQDVNNLENNVMINTRGIGSFFMGIFQSIVDAFVGEGVQKLYGDRSFKDLLRSLEDFDEEPIIDTILSDAELYKHNEFQQNNLEKKVAVNTRILSLMHMFLTFVGSAVSDLIKNASKTRSVTDLLRLVKDFEEESTIDNILSGTELNNQDESQENNSKKKSTQLGAELYNQESTMKKISTTGTRSILALLSFIGFTVSKFLAGTFVYAAESAAGSMMYEGIKKLITLSKERSTINTTNPRSILGIIGGAVKEVVKNTAQNAIGQTIWEGIKNIFKKRTLRTLVRLLEDTNKKFTINTTNPRSILGIIGGAVKEVLKNTAQNAIGQTIWEGIKNIFKKRTLRTLVRLLEDNLEKPTINTRIKNVLPVGWILTPSSFLTGRPVKFIKDTGIYETSNIDDNKNWEEFVLNKHFIDEKGLFNVEVNSNSNEREHTLKIKVNHKSPEKIFLVDIDKYIYDIYKTFKDINKHSKKDKKTTRVRRNLQSIDSVGLRDNLEQLNNPNDIGNEDNILREPCLYEPFKIDNNVLQQIFFNILYLNKHLEDLNWFERREIKPLFLKYVQSLANTYLSPDMKIDLYNLRNYITAGYLNNFYFGIKEPTVLEVIHELMNTVNNIIFKHQNDREMLKLIDEQNDRHGKINFVIVKRFKFGNSSLILKIISSSKEQHTVDIELIHTSAEPFSTREVINKYLRRTFKTFKHPKEPLQKIKELMKNLLDSKKLDQLTNLIKKDPGNLKDKSPNKNNDNEFKPSSNNENEVKPFEDFIDDKFLDLEREEHNFFSESSENESIFTTDDMSFRETNVKQILSKLLPTNTILKDINAFKQKHFESPLNDKKRKNVNHLLEKMKKALKKLQFYLFFRETKIDSLEDIIEPDDNEENLYKYLQSFQKPFQDSIQNDAEQIPDNLEDQEQLTLNVNTLDQLVQLQGNYLNSLDDRFQAIALFNDNSLKQPFQEEVKGPQHNLLKNVLSKLQQINKLMKILNVIKQKRFQSHLKDDVRHHIIDVFGNMKRVLSELKTYVGEDKYIPLPNGDNIQDNLGNPEDQKSQQQTRVDVNQMDKLLRLQESYADSLQGIFEAEGIHTENIDDEDLNRSFKNESSIEKPSQNDNNTLQDTEDQKENPIDVNILDQLIGVQERYVDRLYDMFEAEQLYVEKHTNNDFEQQSSGRKGILSTRQNILEHIIPKVTYINHQLIDLTELKQKDLVSPINGNNVDTITDLLENMKNILEELKQYMGATKYSFDSLIRDKTLADNTIDNQQAMKDQAQNILELDKIDQFIRIQLSYADSLEDLIHVEDRQNDENMEDDLKKLPQGGSFDKNNTKSHLESDVKYLPLNLQNEEKHLRDLKVIDQLLKLQHSYLDSLDDMLQDEELGHDEDNVKQSSQNATTYDNKMSSEKDVEQKPRNMGIQQPHLLDVNTIDQYLQLQDNYNRLGDILAEVELDNDQYHDDLPQPVQDMSSHKKVDKLLLSPKGKILVKEHVLKEILSMLTQINQLLNDPKSYKQKKTKTPQKHTRLRTAFISDHQKTSPLKHDAEKKTKSSENKQLENNKKDKPKLTANNNDNKTLEDDAERKTKSAEDKNTEDNKKDKFAANGDDNKTLEHDVGKRTQSIEDEKIENNKNDKLKLPANRNDNKTLEDEAGRKTPSAQDEKIEDHKKDKLKLSANSNDHKTLEDDAERKTKSAEDKNTADNKKDKLSSASNGDNNKTLEHDVEKRTQSVEDEKIEDNKNDKLKLTADQNGNKTLEDEAERKTPSAQDEKIEDNRTHNWRLIENPDDNKTLDHDAEKKTQSAEDEKIEDSKNDKLNLSTKINDITLGDNAESSTQNVEDEKLKNNKQDEKLEVNAKHKPTLATHSNENKTLEDEVEKKIQSVDDKIIKDNEKHKFRMIENTNDSNTLENIGDKNLENLKDQELDQNKKEEFMANTNKTNTSINGDDENQKKLEDEEIQPGEKENNVGDAKPENRENKELEPNEKNEVILVTNNNDTNTNKTNTSTNGDDENQKTLEDEEIQPGKKENNVGDAKPENRENKELEPNEKNEVILATNTNDTNTNKTNTSTNGDDENQKKLEDEEIQPGKKENNVGDAKPENLENKELEPNEKDEVIPATNTNDTNTTNNNGNRTPETLDKEESEHNETEEFIKNNKTNTLKDPDDEKQENFKDEENEPELQEDIDGEETPENLENRELEHNANVTTTNDTNTVHNNDSVEQQRADQILSKANNNKTNTVKNDADKEDQNVEDQELGDNEKHEVIPEVNNKDDIEKKLKNTEDKEIEDDKSDNSVSAANINGTDTLKNDMANKLQNDKVVEKNINVTNTLGNHAEKNPHNLGDKELEDNNQDELLHGKNAIAEAITPSSRTSLKPKSKIRNMHDKKKTKSRNGKLNKNKSKDEDKPKKGNVRKEKQTYKENGKKSKNKNNTTVRNLGLPPQVEIEHDNPSSELTNLEDSVNIQSSDENKLSETTVLKPELPVTHTEPPPPIENRSQSNVTQGSQTMETQKPPDTIDFKIFRETENGTKSTTDYK</sequence>
<feature type="compositionally biased region" description="Basic residues" evidence="1">
    <location>
        <begin position="2966"/>
        <end position="2991"/>
    </location>
</feature>
<feature type="region of interest" description="Disordered" evidence="1">
    <location>
        <begin position="1705"/>
        <end position="1729"/>
    </location>
</feature>
<feature type="compositionally biased region" description="Basic and acidic residues" evidence="1">
    <location>
        <begin position="2001"/>
        <end position="2010"/>
    </location>
</feature>
<feature type="compositionally biased region" description="Basic and acidic residues" evidence="1">
    <location>
        <begin position="1339"/>
        <end position="1358"/>
    </location>
</feature>
<name>A0A9N9T1N0_DIABA</name>
<proteinExistence type="predicted"/>
<feature type="compositionally biased region" description="Basic and acidic residues" evidence="1">
    <location>
        <begin position="2171"/>
        <end position="2303"/>
    </location>
</feature>
<feature type="compositionally biased region" description="Basic and acidic residues" evidence="1">
    <location>
        <begin position="2730"/>
        <end position="2767"/>
    </location>
</feature>
<feature type="compositionally biased region" description="Basic and acidic residues" evidence="1">
    <location>
        <begin position="2350"/>
        <end position="2372"/>
    </location>
</feature>
<feature type="chain" id="PRO_5040368383" evidence="2">
    <location>
        <begin position="20"/>
        <end position="3127"/>
    </location>
</feature>
<feature type="compositionally biased region" description="Basic and acidic residues" evidence="1">
    <location>
        <begin position="2382"/>
        <end position="2410"/>
    </location>
</feature>
<feature type="compositionally biased region" description="Acidic residues" evidence="1">
    <location>
        <begin position="2768"/>
        <end position="2785"/>
    </location>
</feature>
<feature type="compositionally biased region" description="Basic and acidic residues" evidence="1">
    <location>
        <begin position="2851"/>
        <end position="2876"/>
    </location>
</feature>
<feature type="compositionally biased region" description="Basic and acidic residues" evidence="1">
    <location>
        <begin position="2606"/>
        <end position="2645"/>
    </location>
</feature>
<feature type="compositionally biased region" description="Basic and acidic residues" evidence="1">
    <location>
        <begin position="2130"/>
        <end position="2162"/>
    </location>
</feature>
<evidence type="ECO:0000256" key="1">
    <source>
        <dbReference type="SAM" id="MobiDB-lite"/>
    </source>
</evidence>
<dbReference type="EMBL" id="OU898278">
    <property type="protein sequence ID" value="CAG9832386.1"/>
    <property type="molecule type" value="Genomic_DNA"/>
</dbReference>
<feature type="compositionally biased region" description="Basic and acidic residues" evidence="1">
    <location>
        <begin position="2434"/>
        <end position="2451"/>
    </location>
</feature>
<feature type="compositionally biased region" description="Basic and acidic residues" evidence="1">
    <location>
        <begin position="2669"/>
        <end position="2709"/>
    </location>
</feature>
<feature type="compositionally biased region" description="Polar residues" evidence="1">
    <location>
        <begin position="2886"/>
        <end position="2898"/>
    </location>
</feature>
<feature type="compositionally biased region" description="Polar residues" evidence="1">
    <location>
        <begin position="1988"/>
        <end position="2000"/>
    </location>
</feature>
<evidence type="ECO:0000313" key="4">
    <source>
        <dbReference type="Proteomes" id="UP001153709"/>
    </source>
</evidence>
<feature type="region of interest" description="Disordered" evidence="1">
    <location>
        <begin position="1339"/>
        <end position="1368"/>
    </location>
</feature>
<feature type="signal peptide" evidence="2">
    <location>
        <begin position="1"/>
        <end position="19"/>
    </location>
</feature>
<feature type="compositionally biased region" description="Basic and acidic residues" evidence="1">
    <location>
        <begin position="2926"/>
        <end position="2937"/>
    </location>
</feature>
<keyword evidence="2" id="KW-0732">Signal</keyword>
<feature type="region of interest" description="Disordered" evidence="1">
    <location>
        <begin position="758"/>
        <end position="779"/>
    </location>
</feature>
<dbReference type="Proteomes" id="UP001153709">
    <property type="component" value="Chromosome 3"/>
</dbReference>
<feature type="compositionally biased region" description="Basic and acidic residues" evidence="1">
    <location>
        <begin position="2462"/>
        <end position="2471"/>
    </location>
</feature>
<organism evidence="3 4">
    <name type="scientific">Diabrotica balteata</name>
    <name type="common">Banded cucumber beetle</name>
    <dbReference type="NCBI Taxonomy" id="107213"/>
    <lineage>
        <taxon>Eukaryota</taxon>
        <taxon>Metazoa</taxon>
        <taxon>Ecdysozoa</taxon>
        <taxon>Arthropoda</taxon>
        <taxon>Hexapoda</taxon>
        <taxon>Insecta</taxon>
        <taxon>Pterygota</taxon>
        <taxon>Neoptera</taxon>
        <taxon>Endopterygota</taxon>
        <taxon>Coleoptera</taxon>
        <taxon>Polyphaga</taxon>
        <taxon>Cucujiformia</taxon>
        <taxon>Chrysomeloidea</taxon>
        <taxon>Chrysomelidae</taxon>
        <taxon>Galerucinae</taxon>
        <taxon>Diabroticina</taxon>
        <taxon>Diabroticites</taxon>
        <taxon>Diabrotica</taxon>
    </lineage>
</organism>
<feature type="compositionally biased region" description="Polar residues" evidence="1">
    <location>
        <begin position="3086"/>
        <end position="3101"/>
    </location>
</feature>
<protein>
    <submittedName>
        <fullName evidence="3">Uncharacterized protein</fullName>
    </submittedName>
</protein>
<dbReference type="OrthoDB" id="10555763at2759"/>
<feature type="compositionally biased region" description="Basic and acidic residues" evidence="1">
    <location>
        <begin position="2543"/>
        <end position="2582"/>
    </location>
</feature>
<feature type="compositionally biased region" description="Low complexity" evidence="1">
    <location>
        <begin position="2587"/>
        <end position="2602"/>
    </location>
</feature>
<feature type="compositionally biased region" description="Polar residues" evidence="1">
    <location>
        <begin position="3043"/>
        <end position="3058"/>
    </location>
</feature>